<dbReference type="AlphaFoldDB" id="A0A673VUY5"/>
<evidence type="ECO:0000313" key="5">
    <source>
        <dbReference type="Proteomes" id="UP000472277"/>
    </source>
</evidence>
<keyword evidence="5" id="KW-1185">Reference proteome</keyword>
<evidence type="ECO:0000259" key="3">
    <source>
        <dbReference type="Pfam" id="PF23001"/>
    </source>
</evidence>
<protein>
    <recommendedName>
        <fullName evidence="3">Membrane-bound transcription factor site-1 protease-like N-terminal domain-containing protein</fullName>
    </recommendedName>
</protein>
<accession>A0A673VUY5</accession>
<keyword evidence="2" id="KW-1133">Transmembrane helix</keyword>
<organism evidence="4 5">
    <name type="scientific">Salmo trutta</name>
    <name type="common">Brown trout</name>
    <dbReference type="NCBI Taxonomy" id="8032"/>
    <lineage>
        <taxon>Eukaryota</taxon>
        <taxon>Metazoa</taxon>
        <taxon>Chordata</taxon>
        <taxon>Craniata</taxon>
        <taxon>Vertebrata</taxon>
        <taxon>Euteleostomi</taxon>
        <taxon>Actinopterygii</taxon>
        <taxon>Neopterygii</taxon>
        <taxon>Teleostei</taxon>
        <taxon>Protacanthopterygii</taxon>
        <taxon>Salmoniformes</taxon>
        <taxon>Salmonidae</taxon>
        <taxon>Salmoninae</taxon>
        <taxon>Salmo</taxon>
    </lineage>
</organism>
<dbReference type="GeneTree" id="ENSGT00960000190557"/>
<dbReference type="Proteomes" id="UP000472277">
    <property type="component" value="Chromosome 7"/>
</dbReference>
<name>A0A673VUY5_SALTR</name>
<evidence type="ECO:0000256" key="1">
    <source>
        <dbReference type="SAM" id="MobiDB-lite"/>
    </source>
</evidence>
<sequence length="210" mass="24200">MDNLNQWSNSFYLYLSPQMAMPHINPLTLECPTAEAQLPWRCLMITLFSLFPEYIVAFNGYFTAKARSHFISSALRSAEALDWGIVLRENPPPFSQLVNLWKHQKLNYRPQVRPLSPGESGAWDIPGGIMPGRYNQEVGQTIPMFAFLGAMVVLSFFVVQLTKSKSKPKRRKPRVKHPTYFQQQQQQQQQLAPNRQEPHSVRLPSQPPDY</sequence>
<keyword evidence="2" id="KW-0472">Membrane</keyword>
<dbReference type="Pfam" id="PF23001">
    <property type="entry name" value="MBTP1_N"/>
    <property type="match status" value="1"/>
</dbReference>
<dbReference type="Ensembl" id="ENSSTUT00000004163.1">
    <property type="protein sequence ID" value="ENSSTUP00000003929.1"/>
    <property type="gene ID" value="ENSSTUG00000001945.1"/>
</dbReference>
<reference evidence="4" key="1">
    <citation type="submission" date="2025-08" db="UniProtKB">
        <authorList>
            <consortium name="Ensembl"/>
        </authorList>
    </citation>
    <scope>IDENTIFICATION</scope>
</reference>
<feature type="transmembrane region" description="Helical" evidence="2">
    <location>
        <begin position="142"/>
        <end position="162"/>
    </location>
</feature>
<keyword evidence="2" id="KW-0812">Transmembrane</keyword>
<evidence type="ECO:0000256" key="2">
    <source>
        <dbReference type="SAM" id="Phobius"/>
    </source>
</evidence>
<proteinExistence type="predicted"/>
<feature type="domain" description="Membrane-bound transcription factor site-1 protease-like N-terminal" evidence="3">
    <location>
        <begin position="53"/>
        <end position="91"/>
    </location>
</feature>
<dbReference type="InterPro" id="IPR055143">
    <property type="entry name" value="MBTP1_N"/>
</dbReference>
<feature type="compositionally biased region" description="Basic residues" evidence="1">
    <location>
        <begin position="167"/>
        <end position="177"/>
    </location>
</feature>
<evidence type="ECO:0000313" key="4">
    <source>
        <dbReference type="Ensembl" id="ENSSTUP00000003929.1"/>
    </source>
</evidence>
<feature type="region of interest" description="Disordered" evidence="1">
    <location>
        <begin position="167"/>
        <end position="210"/>
    </location>
</feature>
<dbReference type="InParanoid" id="A0A673VUY5"/>
<reference evidence="4" key="2">
    <citation type="submission" date="2025-09" db="UniProtKB">
        <authorList>
            <consortium name="Ensembl"/>
        </authorList>
    </citation>
    <scope>IDENTIFICATION</scope>
</reference>